<dbReference type="PANTHER" id="PTHR21058">
    <property type="entry name" value="6,7-DIMETHYL-8-RIBITYLLUMAZINE SYNTHASE DMRL SYNTHASE LUMAZINE SYNTHASE"/>
    <property type="match status" value="1"/>
</dbReference>
<evidence type="ECO:0000256" key="6">
    <source>
        <dbReference type="ARBA" id="ARBA00048785"/>
    </source>
</evidence>
<evidence type="ECO:0000313" key="10">
    <source>
        <dbReference type="Proteomes" id="UP001219901"/>
    </source>
</evidence>
<reference evidence="10 11" key="1">
    <citation type="submission" date="2019-11" db="EMBL/GenBank/DDBJ databases">
        <authorList>
            <person name="Cho J.-C."/>
        </authorList>
    </citation>
    <scope>NUCLEOTIDE SEQUENCE [LARGE SCALE GENOMIC DNA]</scope>
    <source>
        <strain evidence="9 10">JH1073</strain>
        <strain evidence="8 11">JH702</strain>
    </source>
</reference>
<feature type="binding site" evidence="7">
    <location>
        <position position="115"/>
    </location>
    <ligand>
        <name>5-amino-6-(D-ribitylamino)uracil</name>
        <dbReference type="ChEBI" id="CHEBI:15934"/>
    </ligand>
</feature>
<keyword evidence="4 7" id="KW-0686">Riboflavin biosynthesis</keyword>
<dbReference type="HAMAP" id="MF_00178">
    <property type="entry name" value="Lumazine_synth"/>
    <property type="match status" value="1"/>
</dbReference>
<comment type="function">
    <text evidence="7">Catalyzes the formation of 6,7-dimethyl-8-ribityllumazine by condensation of 5-amino-6-(D-ribitylamino)uracil with 3,4-dihydroxy-2-butanone 4-phosphate. This is the penultimate step in the biosynthesis of riboflavin.</text>
</comment>
<proteinExistence type="inferred from homology"/>
<dbReference type="InterPro" id="IPR034964">
    <property type="entry name" value="LS"/>
</dbReference>
<dbReference type="Proteomes" id="UP001321249">
    <property type="component" value="Unassembled WGS sequence"/>
</dbReference>
<dbReference type="GO" id="GO:0009231">
    <property type="term" value="P:riboflavin biosynthetic process"/>
    <property type="evidence" value="ECO:0007669"/>
    <property type="project" value="UniProtKB-UniRule"/>
</dbReference>
<dbReference type="InterPro" id="IPR036467">
    <property type="entry name" value="LS/RS_sf"/>
</dbReference>
<feature type="active site" description="Proton donor" evidence="7">
    <location>
        <position position="90"/>
    </location>
</feature>
<reference evidence="10" key="3">
    <citation type="submission" date="2023-06" db="EMBL/GenBank/DDBJ databases">
        <title>Pangenomics reveal diversification of enzyme families and niche specialization in globally abundant SAR202 bacteria.</title>
        <authorList>
            <person name="Saw J.H.W."/>
        </authorList>
    </citation>
    <scope>NUCLEOTIDE SEQUENCE [LARGE SCALE GENOMIC DNA]</scope>
    <source>
        <strain evidence="10">JH1073</strain>
    </source>
</reference>
<evidence type="ECO:0000256" key="7">
    <source>
        <dbReference type="HAMAP-Rule" id="MF_00178"/>
    </source>
</evidence>
<comment type="similarity">
    <text evidence="2 7">Belongs to the DMRL synthase family.</text>
</comment>
<dbReference type="EMBL" id="CP046147">
    <property type="protein sequence ID" value="WFG39690.1"/>
    <property type="molecule type" value="Genomic_DNA"/>
</dbReference>
<comment type="catalytic activity">
    <reaction evidence="6 7">
        <text>(2S)-2-hydroxy-3-oxobutyl phosphate + 5-amino-6-(D-ribitylamino)uracil = 6,7-dimethyl-8-(1-D-ribityl)lumazine + phosphate + 2 H2O + H(+)</text>
        <dbReference type="Rhea" id="RHEA:26152"/>
        <dbReference type="ChEBI" id="CHEBI:15377"/>
        <dbReference type="ChEBI" id="CHEBI:15378"/>
        <dbReference type="ChEBI" id="CHEBI:15934"/>
        <dbReference type="ChEBI" id="CHEBI:43474"/>
        <dbReference type="ChEBI" id="CHEBI:58201"/>
        <dbReference type="ChEBI" id="CHEBI:58830"/>
        <dbReference type="EC" id="2.5.1.78"/>
    </reaction>
</comment>
<evidence type="ECO:0000313" key="9">
    <source>
        <dbReference type="EMBL" id="WFG39690.1"/>
    </source>
</evidence>
<feature type="binding site" evidence="7">
    <location>
        <begin position="82"/>
        <end position="84"/>
    </location>
    <ligand>
        <name>5-amino-6-(D-ribitylamino)uracil</name>
        <dbReference type="ChEBI" id="CHEBI:15934"/>
    </ligand>
</feature>
<dbReference type="GO" id="GO:0009349">
    <property type="term" value="C:riboflavin synthase complex"/>
    <property type="evidence" value="ECO:0007669"/>
    <property type="project" value="UniProtKB-UniRule"/>
</dbReference>
<dbReference type="Proteomes" id="UP001219901">
    <property type="component" value="Chromosome"/>
</dbReference>
<reference evidence="9" key="2">
    <citation type="journal article" date="2023" name="Nat. Commun.">
        <title>Cultivation of marine bacteria of the SAR202 clade.</title>
        <authorList>
            <person name="Lim Y."/>
            <person name="Seo J.H."/>
            <person name="Giovannoni S.J."/>
            <person name="Kang I."/>
            <person name="Cho J.C."/>
        </authorList>
    </citation>
    <scope>NUCLEOTIDE SEQUENCE</scope>
    <source>
        <strain evidence="9">JH1073</strain>
    </source>
</reference>
<evidence type="ECO:0000256" key="3">
    <source>
        <dbReference type="ARBA" id="ARBA00012664"/>
    </source>
</evidence>
<dbReference type="EC" id="2.5.1.78" evidence="3 7"/>
<feature type="binding site" evidence="7">
    <location>
        <begin position="58"/>
        <end position="60"/>
    </location>
    <ligand>
        <name>5-amino-6-(D-ribitylamino)uracil</name>
        <dbReference type="ChEBI" id="CHEBI:15934"/>
    </ligand>
</feature>
<feature type="binding site" evidence="7">
    <location>
        <position position="24"/>
    </location>
    <ligand>
        <name>5-amino-6-(D-ribitylamino)uracil</name>
        <dbReference type="ChEBI" id="CHEBI:15934"/>
    </ligand>
</feature>
<dbReference type="NCBIfam" id="TIGR00114">
    <property type="entry name" value="lumazine-synth"/>
    <property type="match status" value="1"/>
</dbReference>
<evidence type="ECO:0000256" key="2">
    <source>
        <dbReference type="ARBA" id="ARBA00007424"/>
    </source>
</evidence>
<organism evidence="9 10">
    <name type="scientific">Candidatus Lucifugimonas marina</name>
    <dbReference type="NCBI Taxonomy" id="3038979"/>
    <lineage>
        <taxon>Bacteria</taxon>
        <taxon>Bacillati</taxon>
        <taxon>Chloroflexota</taxon>
        <taxon>Dehalococcoidia</taxon>
        <taxon>SAR202 cluster</taxon>
        <taxon>Candidatus Lucifugimonadales</taxon>
        <taxon>Candidatus Lucifugimonadaceae</taxon>
        <taxon>Candidatus Lucifugimonas</taxon>
    </lineage>
</organism>
<evidence type="ECO:0000256" key="5">
    <source>
        <dbReference type="ARBA" id="ARBA00022679"/>
    </source>
</evidence>
<dbReference type="AlphaFoldDB" id="A0AAJ5ZHW5"/>
<keyword evidence="5 7" id="KW-0808">Transferase</keyword>
<evidence type="ECO:0000256" key="4">
    <source>
        <dbReference type="ARBA" id="ARBA00022619"/>
    </source>
</evidence>
<name>A0AAJ5ZHW5_9CHLR</name>
<comment type="pathway">
    <text evidence="1 7">Cofactor biosynthesis; riboflavin biosynthesis; riboflavin from 2-hydroxy-3-oxobutyl phosphate and 5-amino-6-(D-ribitylamino)uracil: step 1/2.</text>
</comment>
<dbReference type="Gene3D" id="3.40.50.960">
    <property type="entry name" value="Lumazine/riboflavin synthase"/>
    <property type="match status" value="1"/>
</dbReference>
<evidence type="ECO:0000256" key="1">
    <source>
        <dbReference type="ARBA" id="ARBA00004917"/>
    </source>
</evidence>
<evidence type="ECO:0000313" key="11">
    <source>
        <dbReference type="Proteomes" id="UP001321249"/>
    </source>
</evidence>
<dbReference type="InterPro" id="IPR002180">
    <property type="entry name" value="LS/RS"/>
</dbReference>
<dbReference type="CDD" id="cd09209">
    <property type="entry name" value="Lumazine_synthase-I"/>
    <property type="match status" value="1"/>
</dbReference>
<protein>
    <recommendedName>
        <fullName evidence="3 7">6,7-dimethyl-8-ribityllumazine synthase</fullName>
        <shortName evidence="7">DMRL synthase</shortName>
        <shortName evidence="7">LS</shortName>
        <shortName evidence="7">Lumazine synthase</shortName>
        <ecNumber evidence="3 7">2.5.1.78</ecNumber>
    </recommendedName>
</protein>
<evidence type="ECO:0000313" key="8">
    <source>
        <dbReference type="EMBL" id="MDG0865559.1"/>
    </source>
</evidence>
<feature type="binding site" evidence="7">
    <location>
        <position position="129"/>
    </location>
    <ligand>
        <name>(2S)-2-hydroxy-3-oxobutyl phosphate</name>
        <dbReference type="ChEBI" id="CHEBI:58830"/>
    </ligand>
</feature>
<sequence length="154" mass="16355">MSPRNIDQNLDGKGLGIAVVSARFNGYLTDQMTDIAVNRLGELGVADDDLVVVRIPGAFELGVVARRLADRGDIDAVICIGVVIRGDTDHYEFVARAATEGVAQAGMDSGKPVIFGVLTTDNTEDAVVRIDHSSGYADAAVEMANTLRQIHELS</sequence>
<dbReference type="EMBL" id="WMBE01000001">
    <property type="protein sequence ID" value="MDG0865559.1"/>
    <property type="molecule type" value="Genomic_DNA"/>
</dbReference>
<dbReference type="RefSeq" id="WP_342823647.1">
    <property type="nucleotide sequence ID" value="NZ_CP046146.1"/>
</dbReference>
<keyword evidence="10" id="KW-1185">Reference proteome</keyword>
<dbReference type="PANTHER" id="PTHR21058:SF0">
    <property type="entry name" value="6,7-DIMETHYL-8-RIBITYLLUMAZINE SYNTHASE"/>
    <property type="match status" value="1"/>
</dbReference>
<accession>A0AAJ5ZHW5</accession>
<feature type="binding site" evidence="7">
    <location>
        <begin position="87"/>
        <end position="88"/>
    </location>
    <ligand>
        <name>(2S)-2-hydroxy-3-oxobutyl phosphate</name>
        <dbReference type="ChEBI" id="CHEBI:58830"/>
    </ligand>
</feature>
<dbReference type="SUPFAM" id="SSF52121">
    <property type="entry name" value="Lumazine synthase"/>
    <property type="match status" value="1"/>
</dbReference>
<dbReference type="Pfam" id="PF00885">
    <property type="entry name" value="DMRL_synthase"/>
    <property type="match status" value="1"/>
</dbReference>
<dbReference type="GO" id="GO:0000906">
    <property type="term" value="F:6,7-dimethyl-8-ribityllumazine synthase activity"/>
    <property type="evidence" value="ECO:0007669"/>
    <property type="project" value="UniProtKB-UniRule"/>
</dbReference>
<gene>
    <name evidence="7" type="primary">ribH</name>
    <name evidence="8" type="ORF">GKO46_00540</name>
    <name evidence="9" type="ORF">GKO48_08680</name>
</gene>